<dbReference type="PRINTS" id="PR01271">
    <property type="entry name" value="HISDACETLASE"/>
</dbReference>
<evidence type="ECO:0000256" key="5">
    <source>
        <dbReference type="ARBA" id="ARBA00023015"/>
    </source>
</evidence>
<dbReference type="InterPro" id="IPR000286">
    <property type="entry name" value="HDACs"/>
</dbReference>
<dbReference type="PIRSF" id="PIRSF037913">
    <property type="entry name" value="His_deacetylse_1"/>
    <property type="match status" value="1"/>
</dbReference>
<keyword evidence="3 10" id="KW-0378">Hydrolase</keyword>
<feature type="binding site" evidence="13">
    <location>
        <position position="173"/>
    </location>
    <ligand>
        <name>a divalent metal cation</name>
        <dbReference type="ChEBI" id="CHEBI:60240"/>
    </ligand>
</feature>
<evidence type="ECO:0000256" key="1">
    <source>
        <dbReference type="ARBA" id="ARBA00004123"/>
    </source>
</evidence>
<evidence type="ECO:0000256" key="13">
    <source>
        <dbReference type="PIRSR" id="PIRSR037913-3"/>
    </source>
</evidence>
<dbReference type="GO" id="GO:0005634">
    <property type="term" value="C:nucleus"/>
    <property type="evidence" value="ECO:0007669"/>
    <property type="project" value="UniProtKB-SubCell"/>
</dbReference>
<comment type="caution">
    <text evidence="16">The sequence shown here is derived from an EMBL/GenBank/DDBJ whole genome shotgun (WGS) entry which is preliminary data.</text>
</comment>
<evidence type="ECO:0000256" key="11">
    <source>
        <dbReference type="PIRSR" id="PIRSR037913-1"/>
    </source>
</evidence>
<keyword evidence="7 10" id="KW-0539">Nucleus</keyword>
<dbReference type="InterPro" id="IPR023696">
    <property type="entry name" value="Ureohydrolase_dom_sf"/>
</dbReference>
<organism evidence="16 17">
    <name type="scientific">Loxostege sticticalis</name>
    <name type="common">Beet webworm moth</name>
    <dbReference type="NCBI Taxonomy" id="481309"/>
    <lineage>
        <taxon>Eukaryota</taxon>
        <taxon>Metazoa</taxon>
        <taxon>Ecdysozoa</taxon>
        <taxon>Arthropoda</taxon>
        <taxon>Hexapoda</taxon>
        <taxon>Insecta</taxon>
        <taxon>Pterygota</taxon>
        <taxon>Neoptera</taxon>
        <taxon>Endopterygota</taxon>
        <taxon>Lepidoptera</taxon>
        <taxon>Glossata</taxon>
        <taxon>Ditrysia</taxon>
        <taxon>Pyraloidea</taxon>
        <taxon>Crambidae</taxon>
        <taxon>Pyraustinae</taxon>
        <taxon>Loxostege</taxon>
    </lineage>
</organism>
<dbReference type="Pfam" id="PF00850">
    <property type="entry name" value="Hist_deacetyl"/>
    <property type="match status" value="1"/>
</dbReference>
<evidence type="ECO:0000256" key="2">
    <source>
        <dbReference type="ARBA" id="ARBA00022491"/>
    </source>
</evidence>
<proteinExistence type="inferred from homology"/>
<dbReference type="Proteomes" id="UP001549921">
    <property type="component" value="Unassembled WGS sequence"/>
</dbReference>
<gene>
    <name evidence="16" type="ORF">ABMA28_008668</name>
</gene>
<sequence>MSQQRVAYFYNADVGNFHYGPGHPMKPHRLSVTHSLVLNYGLHKKMQIYKPYRASAHDMCRFHSEDYIEFLQNVTPQNIQSYSKDLLHYNVGDDCPVFEGLFDFCSMYTGASLEGAMKLNNNACDIAINWSGGLHHAKKFEPSGFCYVNDIVIAILELLKYHPRVLYIDIDVHHGDGVQEAFYLTDRVMTVSFHKYGNYFFPGTGDMYEIGAESGRYYSVNVPLKEGIDDQSYVQVFKPVIQNVMEFYRPTAIVLQCGADSLAGDRLGCFALSTRGHGECVKFVKNLNVPTLVVGGGGYTLRNVARCWTYETSLLVDENISNELPYTEYLEFFAPDFQLHPDVGNTNNANSKQYLEAITKHVYDNLKMCQHSPAVQMTHVPGDFFPEEYRIKDEPDPDVKMTQEDQDKLVDAKNEFYDDDKDNDKETAAPTAEQKDP</sequence>
<name>A0ABD0SE86_LOXSC</name>
<feature type="binding site" evidence="13">
    <location>
        <position position="171"/>
    </location>
    <ligand>
        <name>a divalent metal cation</name>
        <dbReference type="ChEBI" id="CHEBI:60240"/>
    </ligand>
</feature>
<evidence type="ECO:0000256" key="9">
    <source>
        <dbReference type="ARBA" id="ARBA00061569"/>
    </source>
</evidence>
<keyword evidence="6 10" id="KW-0804">Transcription</keyword>
<keyword evidence="4 10" id="KW-0156">Chromatin regulator</keyword>
<keyword evidence="13" id="KW-0479">Metal-binding</keyword>
<feature type="domain" description="Histone deacetylase" evidence="15">
    <location>
        <begin position="23"/>
        <end position="313"/>
    </location>
</feature>
<evidence type="ECO:0000259" key="15">
    <source>
        <dbReference type="Pfam" id="PF00850"/>
    </source>
</evidence>
<dbReference type="FunFam" id="3.40.800.20:FF:000001">
    <property type="entry name" value="Histone deacetylase"/>
    <property type="match status" value="1"/>
</dbReference>
<feature type="binding site" evidence="12">
    <location>
        <position position="94"/>
    </location>
    <ligand>
        <name>substrate</name>
    </ligand>
</feature>
<keyword evidence="2" id="KW-0678">Repressor</keyword>
<dbReference type="EC" id="3.5.1.98" evidence="10"/>
<dbReference type="CDD" id="cd10005">
    <property type="entry name" value="HDAC3"/>
    <property type="match status" value="1"/>
</dbReference>
<dbReference type="PANTHER" id="PTHR10625:SF36">
    <property type="entry name" value="HISTONE DEACETYLASE 3"/>
    <property type="match status" value="1"/>
</dbReference>
<evidence type="ECO:0000256" key="3">
    <source>
        <dbReference type="ARBA" id="ARBA00022801"/>
    </source>
</evidence>
<dbReference type="SUPFAM" id="SSF52768">
    <property type="entry name" value="Arginase/deacetylase"/>
    <property type="match status" value="1"/>
</dbReference>
<feature type="region of interest" description="Disordered" evidence="14">
    <location>
        <begin position="391"/>
        <end position="437"/>
    </location>
</feature>
<feature type="binding site" evidence="12">
    <location>
        <position position="299"/>
    </location>
    <ligand>
        <name>substrate</name>
    </ligand>
</feature>
<feature type="active site" description="Proton acceptor" evidence="11">
    <location>
        <position position="136"/>
    </location>
</feature>
<dbReference type="InterPro" id="IPR003084">
    <property type="entry name" value="HDAC_I/II"/>
</dbReference>
<accession>A0ABD0SE86</accession>
<dbReference type="GO" id="GO:0141221">
    <property type="term" value="F:histone deacetylase activity, hydrolytic mechanism"/>
    <property type="evidence" value="ECO:0007669"/>
    <property type="project" value="UniProtKB-EC"/>
</dbReference>
<comment type="catalytic activity">
    <reaction evidence="8 10">
        <text>N(6)-acetyl-L-lysyl-[histone] + H2O = L-lysyl-[histone] + acetate</text>
        <dbReference type="Rhea" id="RHEA:58196"/>
        <dbReference type="Rhea" id="RHEA-COMP:9845"/>
        <dbReference type="Rhea" id="RHEA-COMP:11338"/>
        <dbReference type="ChEBI" id="CHEBI:15377"/>
        <dbReference type="ChEBI" id="CHEBI:29969"/>
        <dbReference type="ChEBI" id="CHEBI:30089"/>
        <dbReference type="ChEBI" id="CHEBI:61930"/>
        <dbReference type="EC" id="3.5.1.98"/>
    </reaction>
</comment>
<evidence type="ECO:0000256" key="6">
    <source>
        <dbReference type="ARBA" id="ARBA00023163"/>
    </source>
</evidence>
<evidence type="ECO:0000313" key="17">
    <source>
        <dbReference type="Proteomes" id="UP001549921"/>
    </source>
</evidence>
<comment type="similarity">
    <text evidence="9 10">Belongs to the histone deacetylase family. HD Type 1 subfamily.</text>
</comment>
<protein>
    <recommendedName>
        <fullName evidence="10">Histone deacetylase</fullName>
        <ecNumber evidence="10">3.5.1.98</ecNumber>
    </recommendedName>
</protein>
<dbReference type="EMBL" id="JBEDNZ010000022">
    <property type="protein sequence ID" value="KAL0818145.1"/>
    <property type="molecule type" value="Genomic_DNA"/>
</dbReference>
<dbReference type="PANTHER" id="PTHR10625">
    <property type="entry name" value="HISTONE DEACETYLASE HDAC1-RELATED"/>
    <property type="match status" value="1"/>
</dbReference>
<evidence type="ECO:0000256" key="12">
    <source>
        <dbReference type="PIRSR" id="PIRSR037913-2"/>
    </source>
</evidence>
<evidence type="ECO:0000313" key="16">
    <source>
        <dbReference type="EMBL" id="KAL0818145.1"/>
    </source>
</evidence>
<evidence type="ECO:0000256" key="7">
    <source>
        <dbReference type="ARBA" id="ARBA00023242"/>
    </source>
</evidence>
<dbReference type="AlphaFoldDB" id="A0ABD0SE86"/>
<comment type="subcellular location">
    <subcellularLocation>
        <location evidence="1 10">Nucleus</location>
    </subcellularLocation>
</comment>
<feature type="binding site" evidence="13">
    <location>
        <position position="260"/>
    </location>
    <ligand>
        <name>a divalent metal cation</name>
        <dbReference type="ChEBI" id="CHEBI:60240"/>
    </ligand>
</feature>
<dbReference type="InterPro" id="IPR023801">
    <property type="entry name" value="His_deacetylse_dom"/>
</dbReference>
<dbReference type="EMBL" id="JBEDNZ010000022">
    <property type="protein sequence ID" value="KAL0818146.1"/>
    <property type="molecule type" value="Genomic_DNA"/>
</dbReference>
<evidence type="ECO:0000256" key="14">
    <source>
        <dbReference type="SAM" id="MobiDB-lite"/>
    </source>
</evidence>
<reference evidence="16 17" key="1">
    <citation type="submission" date="2024-06" db="EMBL/GenBank/DDBJ databases">
        <title>A chromosome-level genome assembly of beet webworm, Loxostege sticticalis.</title>
        <authorList>
            <person name="Zhang Y."/>
        </authorList>
    </citation>
    <scope>NUCLEOTIDE SEQUENCE [LARGE SCALE GENOMIC DNA]</scope>
    <source>
        <strain evidence="16">AQ028</strain>
        <tissue evidence="16">Male pupae</tissue>
    </source>
</reference>
<evidence type="ECO:0000256" key="8">
    <source>
        <dbReference type="ARBA" id="ARBA00048287"/>
    </source>
</evidence>
<feature type="binding site" evidence="12">
    <location>
        <position position="144"/>
    </location>
    <ligand>
        <name>substrate</name>
    </ligand>
</feature>
<keyword evidence="5 10" id="KW-0805">Transcription regulation</keyword>
<dbReference type="InterPro" id="IPR037138">
    <property type="entry name" value="His_deacetylse_dom_sf"/>
</dbReference>
<dbReference type="PRINTS" id="PR01270">
    <property type="entry name" value="HDASUPER"/>
</dbReference>
<evidence type="ECO:0000256" key="4">
    <source>
        <dbReference type="ARBA" id="ARBA00022853"/>
    </source>
</evidence>
<dbReference type="Gene3D" id="3.40.800.20">
    <property type="entry name" value="Histone deacetylase domain"/>
    <property type="match status" value="1"/>
</dbReference>
<evidence type="ECO:0000256" key="10">
    <source>
        <dbReference type="PIRNR" id="PIRNR037913"/>
    </source>
</evidence>